<comment type="caution">
    <text evidence="2">The sequence shown here is derived from an EMBL/GenBank/DDBJ whole genome shotgun (WGS) entry which is preliminary data.</text>
</comment>
<protein>
    <submittedName>
        <fullName evidence="2">Uncharacterized protein</fullName>
    </submittedName>
</protein>
<dbReference type="Proteomes" id="UP001498398">
    <property type="component" value="Unassembled WGS sequence"/>
</dbReference>
<organism evidence="2 3">
    <name type="scientific">Marasmiellus scandens</name>
    <dbReference type="NCBI Taxonomy" id="2682957"/>
    <lineage>
        <taxon>Eukaryota</taxon>
        <taxon>Fungi</taxon>
        <taxon>Dikarya</taxon>
        <taxon>Basidiomycota</taxon>
        <taxon>Agaricomycotina</taxon>
        <taxon>Agaricomycetes</taxon>
        <taxon>Agaricomycetidae</taxon>
        <taxon>Agaricales</taxon>
        <taxon>Marasmiineae</taxon>
        <taxon>Omphalotaceae</taxon>
        <taxon>Marasmiellus</taxon>
    </lineage>
</organism>
<sequence length="199" mass="22378">MLSKDDADEGCNRDSEVPKTTPKTEMLEPCCRRPRTRRSATEAKGPFLPCLLFPYPKLVKILCPPRLSSFLPLPSFLGNHRIWCYAVRPFLTFQISLSLSDGLVIFPSSIDFYSLATTIYLSYSWRECQVGSLRLGGPIYHWRFPSSLAGGAEPEKRKQVREEEHGIEVSVRDGAIGFAAALKTKCNRNYPGFVEQTLG</sequence>
<evidence type="ECO:0000256" key="1">
    <source>
        <dbReference type="SAM" id="MobiDB-lite"/>
    </source>
</evidence>
<evidence type="ECO:0000313" key="3">
    <source>
        <dbReference type="Proteomes" id="UP001498398"/>
    </source>
</evidence>
<reference evidence="2 3" key="1">
    <citation type="submission" date="2024-01" db="EMBL/GenBank/DDBJ databases">
        <title>A draft genome for the cacao thread blight pathogen Marasmiellus scandens.</title>
        <authorList>
            <person name="Baruah I.K."/>
            <person name="Leung J."/>
            <person name="Bukari Y."/>
            <person name="Amoako-Attah I."/>
            <person name="Meinhardt L.W."/>
            <person name="Bailey B.A."/>
            <person name="Cohen S.P."/>
        </authorList>
    </citation>
    <scope>NUCLEOTIDE SEQUENCE [LARGE SCALE GENOMIC DNA]</scope>
    <source>
        <strain evidence="2 3">GH-19</strain>
    </source>
</reference>
<keyword evidence="3" id="KW-1185">Reference proteome</keyword>
<feature type="region of interest" description="Disordered" evidence="1">
    <location>
        <begin position="1"/>
        <end position="24"/>
    </location>
</feature>
<evidence type="ECO:0000313" key="2">
    <source>
        <dbReference type="EMBL" id="KAK7450195.1"/>
    </source>
</evidence>
<dbReference type="EMBL" id="JBANRG010000034">
    <property type="protein sequence ID" value="KAK7450195.1"/>
    <property type="molecule type" value="Genomic_DNA"/>
</dbReference>
<proteinExistence type="predicted"/>
<name>A0ABR1J7S9_9AGAR</name>
<accession>A0ABR1J7S9</accession>
<gene>
    <name evidence="2" type="ORF">VKT23_013078</name>
</gene>